<evidence type="ECO:0000256" key="1">
    <source>
        <dbReference type="SAM" id="MobiDB-lite"/>
    </source>
</evidence>
<protein>
    <submittedName>
        <fullName evidence="3">MlaD family protein</fullName>
    </submittedName>
</protein>
<evidence type="ECO:0000313" key="4">
    <source>
        <dbReference type="Proteomes" id="UP001056035"/>
    </source>
</evidence>
<dbReference type="EMBL" id="CP098502">
    <property type="protein sequence ID" value="UTI66183.1"/>
    <property type="molecule type" value="Genomic_DNA"/>
</dbReference>
<organism evidence="3 4">
    <name type="scientific">Paraconexibacter antarcticus</name>
    <dbReference type="NCBI Taxonomy" id="2949664"/>
    <lineage>
        <taxon>Bacteria</taxon>
        <taxon>Bacillati</taxon>
        <taxon>Actinomycetota</taxon>
        <taxon>Thermoleophilia</taxon>
        <taxon>Solirubrobacterales</taxon>
        <taxon>Paraconexibacteraceae</taxon>
        <taxon>Paraconexibacter</taxon>
    </lineage>
</organism>
<feature type="region of interest" description="Disordered" evidence="1">
    <location>
        <begin position="353"/>
        <end position="420"/>
    </location>
</feature>
<evidence type="ECO:0000313" key="3">
    <source>
        <dbReference type="EMBL" id="UTI66183.1"/>
    </source>
</evidence>
<gene>
    <name evidence="3" type="ORF">NBH00_08245</name>
</gene>
<name>A0ABY5DVY9_9ACTN</name>
<dbReference type="Proteomes" id="UP001056035">
    <property type="component" value="Chromosome"/>
</dbReference>
<accession>A0ABY5DVY9</accession>
<sequence length="433" mass="46428">MPGEDVKLGGVAIGQIASVTLDPSMRARVVLKLDPRFTPFRADATCSIEPQSLIGERFIQCTPGTPTAPQLPVIDGLPTVPVQRTSAPIDIDLVLATFKASRAERLRLVLNELGAGLAGRADDVNAVVRRANPALQQTRQMLKVIQGQRARIAPLIQDANDTLTALDRGRDHVAAFVSSARRTTEITARRQRDLRSGLHGLPALLRTWRPALSRFGDTARAVRPIVADLSAAAPQLNRLAISLPAFARDGRPALDRLASASAAGRRAIAPSRPIVRRLRTFARTARPVAESLRVLGENLRTRGVLEGATEFLFNATGILARFDKVSHIAVAEAILNPCAVYVAYPTPGCDGHFGGDVRGQPRRTRERPSRVPPATVPARPLATVKQSAASPPSAQQPPPSQLRIPGLPDIPLPPRISDPANAVGDLLDYLLSP</sequence>
<dbReference type="PANTHER" id="PTHR33371:SF4">
    <property type="entry name" value="INTERMEMBRANE PHOSPHOLIPID TRANSPORT SYSTEM BINDING PROTEIN MLAD"/>
    <property type="match status" value="1"/>
</dbReference>
<dbReference type="PANTHER" id="PTHR33371">
    <property type="entry name" value="INTERMEMBRANE PHOSPHOLIPID TRANSPORT SYSTEM BINDING PROTEIN MLAD-RELATED"/>
    <property type="match status" value="1"/>
</dbReference>
<dbReference type="InterPro" id="IPR003399">
    <property type="entry name" value="Mce/MlaD"/>
</dbReference>
<dbReference type="InterPro" id="IPR052336">
    <property type="entry name" value="MlaD_Phospholipid_Transporter"/>
</dbReference>
<proteinExistence type="predicted"/>
<dbReference type="Pfam" id="PF02470">
    <property type="entry name" value="MlaD"/>
    <property type="match status" value="1"/>
</dbReference>
<reference evidence="3 4" key="1">
    <citation type="submission" date="2022-06" db="EMBL/GenBank/DDBJ databases">
        <title>Paraconexibacter antarcticus.</title>
        <authorList>
            <person name="Kim C.S."/>
        </authorList>
    </citation>
    <scope>NUCLEOTIDE SEQUENCE [LARGE SCALE GENOMIC DNA]</scope>
    <source>
        <strain evidence="3 4">02-257</strain>
    </source>
</reference>
<evidence type="ECO:0000259" key="2">
    <source>
        <dbReference type="Pfam" id="PF02470"/>
    </source>
</evidence>
<keyword evidence="4" id="KW-1185">Reference proteome</keyword>
<feature type="domain" description="Mce/MlaD" evidence="2">
    <location>
        <begin position="2"/>
        <end position="64"/>
    </location>
</feature>